<feature type="domain" description="Calcineurin-like phosphoesterase" evidence="1">
    <location>
        <begin position="5"/>
        <end position="201"/>
    </location>
</feature>
<name>A0A369TRG0_9RHOB</name>
<dbReference type="AlphaFoldDB" id="A0A369TRG0"/>
<keyword evidence="3" id="KW-1185">Reference proteome</keyword>
<evidence type="ECO:0000313" key="3">
    <source>
        <dbReference type="Proteomes" id="UP000253977"/>
    </source>
</evidence>
<dbReference type="SUPFAM" id="SSF56300">
    <property type="entry name" value="Metallo-dependent phosphatases"/>
    <property type="match status" value="1"/>
</dbReference>
<dbReference type="PANTHER" id="PTHR42850">
    <property type="entry name" value="METALLOPHOSPHOESTERASE"/>
    <property type="match status" value="1"/>
</dbReference>
<dbReference type="InterPro" id="IPR006186">
    <property type="entry name" value="Ser/Thr-sp_prot-phosphatase"/>
</dbReference>
<evidence type="ECO:0000313" key="2">
    <source>
        <dbReference type="EMBL" id="RDD67858.1"/>
    </source>
</evidence>
<dbReference type="InterPro" id="IPR050126">
    <property type="entry name" value="Ap4A_hydrolase"/>
</dbReference>
<dbReference type="GO" id="GO:0110154">
    <property type="term" value="P:RNA decapping"/>
    <property type="evidence" value="ECO:0007669"/>
    <property type="project" value="TreeGrafter"/>
</dbReference>
<organism evidence="2 3">
    <name type="scientific">Thalassococcus profundi</name>
    <dbReference type="NCBI Taxonomy" id="2282382"/>
    <lineage>
        <taxon>Bacteria</taxon>
        <taxon>Pseudomonadati</taxon>
        <taxon>Pseudomonadota</taxon>
        <taxon>Alphaproteobacteria</taxon>
        <taxon>Rhodobacterales</taxon>
        <taxon>Roseobacteraceae</taxon>
        <taxon>Thalassococcus</taxon>
    </lineage>
</organism>
<comment type="caution">
    <text evidence="2">The sequence shown here is derived from an EMBL/GenBank/DDBJ whole genome shotgun (WGS) entry which is preliminary data.</text>
</comment>
<dbReference type="CDD" id="cd00144">
    <property type="entry name" value="MPP_PPP_family"/>
    <property type="match status" value="1"/>
</dbReference>
<dbReference type="GO" id="GO:0016791">
    <property type="term" value="F:phosphatase activity"/>
    <property type="evidence" value="ECO:0007669"/>
    <property type="project" value="TreeGrafter"/>
</dbReference>
<dbReference type="RefSeq" id="WP_114509670.1">
    <property type="nucleotide sequence ID" value="NZ_QPMK01000002.1"/>
</dbReference>
<proteinExistence type="predicted"/>
<evidence type="ECO:0000259" key="1">
    <source>
        <dbReference type="Pfam" id="PF00149"/>
    </source>
</evidence>
<reference evidence="2 3" key="1">
    <citation type="submission" date="2018-07" db="EMBL/GenBank/DDBJ databases">
        <title>Thalassococcus profundi sp. nov., a marine bacterium isolated from deep seawater of Okinawa Trough.</title>
        <authorList>
            <person name="Yu M."/>
        </authorList>
    </citation>
    <scope>NUCLEOTIDE SEQUENCE [LARGE SCALE GENOMIC DNA]</scope>
    <source>
        <strain evidence="2 3">WRAS1</strain>
    </source>
</reference>
<sequence length="238" mass="25776">MTDAPIFAVGDIHGQAGMLAAALDRIAADPDAGAPVVFLGDYVDRGPDTRGVIDLLCEGQAAGLPWVLLMGNHDRYMRNFLDGRGPQKPERLSWLDPRVGGRSALRSYGVDVGETRPEADIRADALEAVPARHLDFLRGLKTCHDTEAQIFVHAGLRPGVPLAKQAEHDLLWIRDTFLDDPRDHGKLVVHGHTALDGPVHYGNRLNLDGGAGYGRPLSAARLVGRRAWLLSGRGRIAL</sequence>
<dbReference type="OrthoDB" id="9807890at2"/>
<gene>
    <name evidence="2" type="ORF">DU478_04145</name>
</gene>
<dbReference type="GO" id="GO:0005737">
    <property type="term" value="C:cytoplasm"/>
    <property type="evidence" value="ECO:0007669"/>
    <property type="project" value="TreeGrafter"/>
</dbReference>
<dbReference type="PRINTS" id="PR00114">
    <property type="entry name" value="STPHPHTASE"/>
</dbReference>
<dbReference type="GO" id="GO:0008803">
    <property type="term" value="F:bis(5'-nucleosyl)-tetraphosphatase (symmetrical) activity"/>
    <property type="evidence" value="ECO:0007669"/>
    <property type="project" value="TreeGrafter"/>
</dbReference>
<dbReference type="InterPro" id="IPR029052">
    <property type="entry name" value="Metallo-depent_PP-like"/>
</dbReference>
<dbReference type="EMBL" id="QPMK01000002">
    <property type="protein sequence ID" value="RDD67858.1"/>
    <property type="molecule type" value="Genomic_DNA"/>
</dbReference>
<dbReference type="Pfam" id="PF00149">
    <property type="entry name" value="Metallophos"/>
    <property type="match status" value="1"/>
</dbReference>
<dbReference type="PANTHER" id="PTHR42850:SF4">
    <property type="entry name" value="ZINC-DEPENDENT ENDOPOLYPHOSPHATASE"/>
    <property type="match status" value="1"/>
</dbReference>
<dbReference type="Proteomes" id="UP000253977">
    <property type="component" value="Unassembled WGS sequence"/>
</dbReference>
<protein>
    <submittedName>
        <fullName evidence="2">Serine/threonine protein phosphatase</fullName>
    </submittedName>
</protein>
<dbReference type="InterPro" id="IPR004843">
    <property type="entry name" value="Calcineurin-like_PHP"/>
</dbReference>
<dbReference type="Gene3D" id="3.60.21.10">
    <property type="match status" value="1"/>
</dbReference>
<accession>A0A369TRG0</accession>